<dbReference type="InterPro" id="IPR041462">
    <property type="entry name" value="Bact_A2M_MG6"/>
</dbReference>
<gene>
    <name evidence="5" type="ordered locus">rpr22_CDS536</name>
</gene>
<dbReference type="PANTHER" id="PTHR40094">
    <property type="entry name" value="ALPHA-2-MACROGLOBULIN HOMOLOG"/>
    <property type="match status" value="1"/>
</dbReference>
<dbReference type="Gene3D" id="1.50.10.20">
    <property type="match status" value="1"/>
</dbReference>
<dbReference type="InterPro" id="IPR002890">
    <property type="entry name" value="MG2"/>
</dbReference>
<dbReference type="Proteomes" id="UP000006931">
    <property type="component" value="Chromosome"/>
</dbReference>
<dbReference type="InterPro" id="IPR041203">
    <property type="entry name" value="Bact_A2M_MG5"/>
</dbReference>
<dbReference type="EMBL" id="CP001584">
    <property type="protein sequence ID" value="ADE30093.1"/>
    <property type="molecule type" value="Genomic_DNA"/>
</dbReference>
<dbReference type="RefSeq" id="WP_004599041.1">
    <property type="nucleotide sequence ID" value="NC_017560.1"/>
</dbReference>
<dbReference type="PATRIC" id="fig|449216.3.peg.564"/>
<dbReference type="Pfam" id="PF17962">
    <property type="entry name" value="bMG6"/>
    <property type="match status" value="1"/>
</dbReference>
<evidence type="ECO:0000259" key="3">
    <source>
        <dbReference type="SMART" id="SM01359"/>
    </source>
</evidence>
<dbReference type="PANTHER" id="PTHR40094:SF1">
    <property type="entry name" value="UBIQUITIN DOMAIN-CONTAINING PROTEIN"/>
    <property type="match status" value="1"/>
</dbReference>
<dbReference type="SMART" id="SM01359">
    <property type="entry name" value="A2M_N_2"/>
    <property type="match status" value="1"/>
</dbReference>
<evidence type="ECO:0000313" key="5">
    <source>
        <dbReference type="EMBL" id="ADE30093.1"/>
    </source>
</evidence>
<dbReference type="InterPro" id="IPR008930">
    <property type="entry name" value="Terpenoid_cyclase/PrenylTrfase"/>
</dbReference>
<evidence type="ECO:0000256" key="2">
    <source>
        <dbReference type="ARBA" id="ARBA00022729"/>
    </source>
</evidence>
<dbReference type="GO" id="GO:0004866">
    <property type="term" value="F:endopeptidase inhibitor activity"/>
    <property type="evidence" value="ECO:0007669"/>
    <property type="project" value="InterPro"/>
</dbReference>
<dbReference type="Pfam" id="PF01835">
    <property type="entry name" value="MG2"/>
    <property type="match status" value="1"/>
</dbReference>
<dbReference type="HOGENOM" id="CLU_000965_2_0_5"/>
<sequence length="1888" mass="215316">MKNIYCKFVLTIFLCLINLQVIATSFNEKIPVYLKLTNEKMLAGKNSLNIELCDYRIKEWCIKPQREMGLNGQKINEYISISPDIKGEWRFGWSYNIYFIPEENFLPNQTYKITIKDYIFPNFISLKKNNISFTTLPLLSMIKEMNYLQDNIDISKKFIQTRIAFNYPIDPKTLKERINFIKSSTKEKLPFSIKFNTDNTEAISITNIPPLTDKKDIVSIIIKDGVKILYGDEIFTQKNVDIQNNKMQNNIRYSYKEKVLIPSLSSYFKITNSTATIVKDAKLKPEQIIIITTNTPVSGEEVKKHLELFLLPKNKPHFLGVTGKKNYKWQSPKEITDDILKLSEKINFELLPSVPKITTVHNFKVNTVASRTVLIKIKKGIRTSDNLTLGSDYTQIIQIPDNPKEVKLMSDGSILSLSGEKKLPVYSLGIDKLYVEIDKIHQQEINHLISQTNRYNIFQNPTFINEYSFNEYNISDVFQEEVIINSPNLDLPHYTNLDFGKYFYSEQAGRYSKGLFLAKVYFKDKNNNIISQDKRLILVTNLGFIVKTDKTGTHHIFVSYISNGKPAEGVKVDIIGLNGEILVSSKTDSQGHTILSNIHDLNKAKIPIAYVLTTRDDFSFMPYNRVDQQVNYSRFDISGTVSSNEGLKAYLFSDRGIYRPSEQGHIGIMLKQNDWHGKFDGLPLEIQVTNPHGKVIDKNKIVLNSEGLGEYLFTTFDDSLTGLYNISLYLGDQGINNYLNSISVRVGDFQPDRMKININFNNLKDTLWTHPKDLKATVKLINLYGIPAENRKIRGLIDIKPTEFFVTNFKEYTFYRSKSNEEFFNEHLGDVTTDSTGTANFDVNLEKYYNATFNLTFSAEGFELDSGRSVTSSKSLIISPLPYIIGFRSDSNSKYIKKQSISTIKFIAISNKAEKVSAHNLTLKLNKINYVNNLVSDANGNYSYNTVPVETNISSDNVNITANEGYIYNVPTKEEGDYVIYLTDTKNRVFAQTEFSVIGEGNVTANLTDKANLKVKLDKDDYKAGDTILLNIKTPYTGHGLITIETDKVHNFKWFKTDKNNSIQAIKIPDGFEGKGYVNVQFIRDITATEIFMSPFSYAVLPFTAGVYKHKENIELILPKKIKSGKKLAIRYRTTNPCKIIIFAVDEGILSFADYQTPDPINYFMNDKALEVRTSQIMDLILPEHRLLMKSYIAAPSGDSLINISRNFNPFKRKSQPPVKFWSGILESDLDEKEVTFDIPSYFNGTLRVIGVAASLDTIGVFKADLLVQSDLIINTNLPLFVAPNDEFAVPITIFNNLKDSGNAQIFLKIETSEGLKILDYPKEIQINENNEATINVKLKATDKLGSANLKVVASINNLKPDIKSVHRTELTSTTSVRPASPGITTVDTGFITGNKANLKILRNLYPKFAKLQISASKSPLSIIAGFKDFLDNYHYGCTEQLVSQNFANVLLYNEQELVQILKTDREKMDESLSKIFQILLERQNYDGGFRYWNNLNDDSDPFLSVYTMHFLNEGITRYLAVPSDMFNEGLYYLENMANRAIYSLDEAREKAYAIYILTKNSVITTSYIANILKYLDEYHKNTWHDDLTSVYLAASYKMLKMDEDADKLLDSFTFNKTISKTNYPYYNHLIKYSQYLYLISLHFPERLKNFDSKIIQDIARFAKDNYNSLSASYAIMATLTYASKIHNVDESTIKVTDTDKVVTLKGDKVMTSELSLESNEIDLTSSSNGFFYQLLTSGYDKQLKGNKEIVKGIEITKKYLDENNKEVSKVKLGDNINVEITMKSASNKILSNIVILDLLPGGFELLQDNNNLILERNQETIIWKPIYINNRDDRVMIFGTIPDQKMTYQYKIKAVNKGIFTTPAIYSKAMYDIQTYYRGSIGCIIVE</sequence>
<reference evidence="5 6" key="1">
    <citation type="journal article" date="2010" name="Genome Res.">
        <title>Genomic, proteomic, and transcriptomic analysis of virulent and avirulent Rickettsia prowazekii reveals its adaptive mutation capabilities.</title>
        <authorList>
            <person name="Bechah Y."/>
            <person name="El Karkouri K."/>
            <person name="Mediannikov O."/>
            <person name="Leroy Q."/>
            <person name="Pelletier N."/>
            <person name="Robert C."/>
            <person name="Medigue C."/>
            <person name="Mege J.L."/>
            <person name="Raoult D."/>
        </authorList>
    </citation>
    <scope>NUCLEOTIDE SEQUENCE [LARGE SCALE GENOMIC DNA]</scope>
    <source>
        <strain evidence="5 6">Rp22</strain>
    </source>
</reference>
<dbReference type="InterPro" id="IPR001599">
    <property type="entry name" value="Macroglobln_a2"/>
</dbReference>
<evidence type="ECO:0000313" key="6">
    <source>
        <dbReference type="Proteomes" id="UP000006931"/>
    </source>
</evidence>
<dbReference type="InterPro" id="IPR011625">
    <property type="entry name" value="A2M_N_BRD"/>
</dbReference>
<dbReference type="Pfam" id="PF17972">
    <property type="entry name" value="bMG5"/>
    <property type="match status" value="1"/>
</dbReference>
<comment type="similarity">
    <text evidence="1">Belongs to the protease inhibitor I39 (alpha-2-macroglobulin) family. Bacterial alpha-2-macroglobulin subfamily.</text>
</comment>
<dbReference type="CDD" id="cd02891">
    <property type="entry name" value="A2M_like"/>
    <property type="match status" value="1"/>
</dbReference>
<feature type="domain" description="Alpha-2-macroglobulin bait region" evidence="3">
    <location>
        <begin position="1013"/>
        <end position="1152"/>
    </location>
</feature>
<protein>
    <submittedName>
        <fullName evidence="5">Large extracellular alpha-helical protein</fullName>
    </submittedName>
</protein>
<dbReference type="Gene3D" id="2.60.40.1930">
    <property type="match status" value="1"/>
</dbReference>
<proteinExistence type="inferred from homology"/>
<feature type="domain" description="Alpha-2-macroglobulin" evidence="4">
    <location>
        <begin position="1219"/>
        <end position="1308"/>
    </location>
</feature>
<dbReference type="Pfam" id="PF00207">
    <property type="entry name" value="A2M"/>
    <property type="match status" value="1"/>
</dbReference>
<dbReference type="Pfam" id="PF11974">
    <property type="entry name" value="bMG3"/>
    <property type="match status" value="1"/>
</dbReference>
<dbReference type="Pfam" id="PF07703">
    <property type="entry name" value="A2M_BRD"/>
    <property type="match status" value="1"/>
</dbReference>
<keyword evidence="2" id="KW-0732">Signal</keyword>
<accession>D5AXF4</accession>
<evidence type="ECO:0000259" key="4">
    <source>
        <dbReference type="SMART" id="SM01360"/>
    </source>
</evidence>
<dbReference type="KEGG" id="rpq:rpr22_CDS536"/>
<dbReference type="InterPro" id="IPR051802">
    <property type="entry name" value="YfhM-like"/>
</dbReference>
<dbReference type="InterPro" id="IPR041246">
    <property type="entry name" value="Bact_MG10"/>
</dbReference>
<dbReference type="SMART" id="SM01360">
    <property type="entry name" value="A2M"/>
    <property type="match status" value="1"/>
</dbReference>
<organism evidence="5 6">
    <name type="scientific">Rickettsia prowazekii (strain Rp22)</name>
    <dbReference type="NCBI Taxonomy" id="449216"/>
    <lineage>
        <taxon>Bacteria</taxon>
        <taxon>Pseudomonadati</taxon>
        <taxon>Pseudomonadota</taxon>
        <taxon>Alphaproteobacteria</taxon>
        <taxon>Rickettsiales</taxon>
        <taxon>Rickettsiaceae</taxon>
        <taxon>Rickettsieae</taxon>
        <taxon>Rickettsia</taxon>
        <taxon>typhus group</taxon>
    </lineage>
</organism>
<dbReference type="SUPFAM" id="SSF48239">
    <property type="entry name" value="Terpenoid cyclases/Protein prenyltransferases"/>
    <property type="match status" value="1"/>
</dbReference>
<evidence type="ECO:0000256" key="1">
    <source>
        <dbReference type="ARBA" id="ARBA00010556"/>
    </source>
</evidence>
<dbReference type="Pfam" id="PF17973">
    <property type="entry name" value="bMG10"/>
    <property type="match status" value="1"/>
</dbReference>
<name>D5AXF4_RICPP</name>
<dbReference type="InterPro" id="IPR021868">
    <property type="entry name" value="Alpha_2_Macroglob_MG3"/>
</dbReference>